<gene>
    <name evidence="3" type="ORF">RASY3_08510</name>
    <name evidence="2" type="ORF">RASY3_18895</name>
</gene>
<organism evidence="3 4">
    <name type="scientific">Ruminococcus albus SY3</name>
    <dbReference type="NCBI Taxonomy" id="1341156"/>
    <lineage>
        <taxon>Bacteria</taxon>
        <taxon>Bacillati</taxon>
        <taxon>Bacillota</taxon>
        <taxon>Clostridia</taxon>
        <taxon>Eubacteriales</taxon>
        <taxon>Oscillospiraceae</taxon>
        <taxon>Ruminococcus</taxon>
    </lineage>
</organism>
<sequence length="156" mass="17528">MKQKVFLIISLMIMFTGIFISTFGANNREKQIRKCTAETICTVTKVQGPDDDGESEITAYFMAGTKYIIKFSTYRSIETGETFSIKYDPNDPMNYVIPGHNDDNVGEKALGILLAKMGLILSVISVVLYIATLRQSEKQSDIMAKQTLPSDKHEDW</sequence>
<keyword evidence="1" id="KW-1133">Transmembrane helix</keyword>
<comment type="caution">
    <text evidence="3">The sequence shown here is derived from an EMBL/GenBank/DDBJ whole genome shotgun (WGS) entry which is preliminary data.</text>
</comment>
<keyword evidence="1" id="KW-0472">Membrane</keyword>
<name>A0A011UHS6_RUMAL</name>
<evidence type="ECO:0000256" key="1">
    <source>
        <dbReference type="SAM" id="Phobius"/>
    </source>
</evidence>
<accession>A0A011UHS6</accession>
<evidence type="ECO:0000313" key="3">
    <source>
        <dbReference type="EMBL" id="EXM40234.1"/>
    </source>
</evidence>
<feature type="transmembrane region" description="Helical" evidence="1">
    <location>
        <begin position="110"/>
        <end position="131"/>
    </location>
</feature>
<protein>
    <recommendedName>
        <fullName evidence="5">DUF3592 domain-containing protein</fullName>
    </recommendedName>
</protein>
<dbReference type="RefSeq" id="WP_037286920.1">
    <property type="nucleotide sequence ID" value="NZ_JEOB01000002.1"/>
</dbReference>
<keyword evidence="4" id="KW-1185">Reference proteome</keyword>
<evidence type="ECO:0000313" key="2">
    <source>
        <dbReference type="EMBL" id="EXM38720.1"/>
    </source>
</evidence>
<evidence type="ECO:0008006" key="5">
    <source>
        <dbReference type="Google" id="ProtNLM"/>
    </source>
</evidence>
<dbReference type="OrthoDB" id="9897588at2"/>
<feature type="transmembrane region" description="Helical" evidence="1">
    <location>
        <begin position="6"/>
        <end position="25"/>
    </location>
</feature>
<evidence type="ECO:0000313" key="4">
    <source>
        <dbReference type="Proteomes" id="UP000021369"/>
    </source>
</evidence>
<keyword evidence="1" id="KW-0812">Transmembrane</keyword>
<dbReference type="Proteomes" id="UP000021369">
    <property type="component" value="Unassembled WGS sequence"/>
</dbReference>
<reference evidence="3 4" key="1">
    <citation type="submission" date="2013-06" db="EMBL/GenBank/DDBJ databases">
        <title>Rumen cellulosomics: divergent fiber-degrading strategies revealed by comparative genome-wide analysis of six Ruminococcal strains.</title>
        <authorList>
            <person name="Dassa B."/>
            <person name="Borovok I."/>
            <person name="Lamed R."/>
            <person name="Flint H."/>
            <person name="Yeoman C.J."/>
            <person name="White B."/>
            <person name="Bayer E.A."/>
        </authorList>
    </citation>
    <scope>NUCLEOTIDE SEQUENCE [LARGE SCALE GENOMIC DNA]</scope>
    <source>
        <strain evidence="3 4">SY3</strain>
    </source>
</reference>
<dbReference type="EMBL" id="JEOB01000002">
    <property type="protein sequence ID" value="EXM40234.1"/>
    <property type="molecule type" value="Genomic_DNA"/>
</dbReference>
<dbReference type="AlphaFoldDB" id="A0A011UHS6"/>
<proteinExistence type="predicted"/>
<dbReference type="PATRIC" id="fig|1341156.4.peg.1006"/>
<dbReference type="EMBL" id="JEOB01000004">
    <property type="protein sequence ID" value="EXM38720.1"/>
    <property type="molecule type" value="Genomic_DNA"/>
</dbReference>